<dbReference type="InterPro" id="IPR003029">
    <property type="entry name" value="S1_domain"/>
</dbReference>
<gene>
    <name evidence="2" type="ORF">BSQ50_08320</name>
</gene>
<dbReference type="FunFam" id="2.40.50.140:FF:000051">
    <property type="entry name" value="RNA-binding transcriptional accessory protein"/>
    <property type="match status" value="1"/>
</dbReference>
<dbReference type="SUPFAM" id="SSF50249">
    <property type="entry name" value="Nucleic acid-binding proteins"/>
    <property type="match status" value="1"/>
</dbReference>
<dbReference type="GO" id="GO:0003735">
    <property type="term" value="F:structural constituent of ribosome"/>
    <property type="evidence" value="ECO:0007669"/>
    <property type="project" value="TreeGrafter"/>
</dbReference>
<proteinExistence type="predicted"/>
<dbReference type="KEGG" id="lng:BSQ50_08320"/>
<keyword evidence="3" id="KW-1185">Reference proteome</keyword>
<dbReference type="PANTHER" id="PTHR10724">
    <property type="entry name" value="30S RIBOSOMAL PROTEIN S1"/>
    <property type="match status" value="1"/>
</dbReference>
<dbReference type="Gene3D" id="2.40.50.140">
    <property type="entry name" value="Nucleic acid-binding proteins"/>
    <property type="match status" value="1"/>
</dbReference>
<protein>
    <submittedName>
        <fullName evidence="2">General stress protein</fullName>
    </submittedName>
</protein>
<evidence type="ECO:0000313" key="3">
    <source>
        <dbReference type="Proteomes" id="UP000324497"/>
    </source>
</evidence>
<dbReference type="PROSITE" id="PS50126">
    <property type="entry name" value="S1"/>
    <property type="match status" value="1"/>
</dbReference>
<dbReference type="NCBIfam" id="NF040579">
    <property type="entry name" value="S1_dom_CvfD"/>
    <property type="match status" value="1"/>
</dbReference>
<dbReference type="Proteomes" id="UP000324497">
    <property type="component" value="Chromosome"/>
</dbReference>
<feature type="domain" description="S1 motif" evidence="1">
    <location>
        <begin position="6"/>
        <end position="75"/>
    </location>
</feature>
<evidence type="ECO:0000313" key="2">
    <source>
        <dbReference type="EMBL" id="AUJ32538.1"/>
    </source>
</evidence>
<dbReference type="AlphaFoldDB" id="A0A3Q8CPH3"/>
<reference evidence="2 3" key="1">
    <citation type="submission" date="2016-11" db="EMBL/GenBank/DDBJ databases">
        <title>Interaction between Lactobacillus species and yeast in water kefir.</title>
        <authorList>
            <person name="Behr J."/>
            <person name="Xu D."/>
            <person name="Vogel R.F."/>
        </authorList>
    </citation>
    <scope>NUCLEOTIDE SEQUENCE [LARGE SCALE GENOMIC DNA]</scope>
    <source>
        <strain evidence="2 3">TMW 1.1827</strain>
    </source>
</reference>
<dbReference type="InterPro" id="IPR012340">
    <property type="entry name" value="NA-bd_OB-fold"/>
</dbReference>
<dbReference type="EMBL" id="CP018180">
    <property type="protein sequence ID" value="AUJ32538.1"/>
    <property type="molecule type" value="Genomic_DNA"/>
</dbReference>
<dbReference type="GO" id="GO:0005737">
    <property type="term" value="C:cytoplasm"/>
    <property type="evidence" value="ECO:0007669"/>
    <property type="project" value="UniProtKB-ARBA"/>
</dbReference>
<dbReference type="Pfam" id="PF00575">
    <property type="entry name" value="S1"/>
    <property type="match status" value="1"/>
</dbReference>
<sequence>MTYKIGMIIKGRVTGIQSYGVFVGLDNQAQGLIHISECCQGYVSDIHKLVKVGQVVKVMIIDIDEYTKKISLSLRCVTKPPQIAAKTKVKCLHKHYWTSRQVTTGFEPIAIRQKAWIAEGLENVEKNKN</sequence>
<accession>A0A3Q8CPH3</accession>
<dbReference type="InterPro" id="IPR050437">
    <property type="entry name" value="Ribos_protein_bS1-like"/>
</dbReference>
<evidence type="ECO:0000259" key="1">
    <source>
        <dbReference type="PROSITE" id="PS50126"/>
    </source>
</evidence>
<organism evidence="2 3">
    <name type="scientific">Liquorilactobacillus nagelii</name>
    <dbReference type="NCBI Taxonomy" id="82688"/>
    <lineage>
        <taxon>Bacteria</taxon>
        <taxon>Bacillati</taxon>
        <taxon>Bacillota</taxon>
        <taxon>Bacilli</taxon>
        <taxon>Lactobacillales</taxon>
        <taxon>Lactobacillaceae</taxon>
        <taxon>Liquorilactobacillus</taxon>
    </lineage>
</organism>
<dbReference type="SMART" id="SM00316">
    <property type="entry name" value="S1"/>
    <property type="match status" value="1"/>
</dbReference>
<dbReference type="RefSeq" id="WP_057884792.1">
    <property type="nucleotide sequence ID" value="NZ_CP018180.1"/>
</dbReference>
<dbReference type="GO" id="GO:0003729">
    <property type="term" value="F:mRNA binding"/>
    <property type="evidence" value="ECO:0007669"/>
    <property type="project" value="UniProtKB-ARBA"/>
</dbReference>
<dbReference type="GO" id="GO:0006412">
    <property type="term" value="P:translation"/>
    <property type="evidence" value="ECO:0007669"/>
    <property type="project" value="TreeGrafter"/>
</dbReference>
<dbReference type="PANTHER" id="PTHR10724:SF10">
    <property type="entry name" value="S1 RNA-BINDING DOMAIN-CONTAINING PROTEIN 1"/>
    <property type="match status" value="1"/>
</dbReference>
<dbReference type="GeneID" id="78520874"/>
<name>A0A3Q8CPH3_9LACO</name>